<sequence length="101" mass="11573">MKVWKLSGPTQKSEKRRNRELAEYLEVYERPSEGEYGPGSGQFVSAITATEICIDTIRNHIKMSYSVLNDPELYPLMSDAIEALLALDEKLKLKEKTHFKP</sequence>
<dbReference type="Proteomes" id="UP001155820">
    <property type="component" value="Unassembled WGS sequence"/>
</dbReference>
<dbReference type="EMBL" id="JABRWM010000006">
    <property type="protein sequence ID" value="NRF20791.1"/>
    <property type="molecule type" value="Genomic_DNA"/>
</dbReference>
<proteinExistence type="predicted"/>
<evidence type="ECO:0000313" key="1">
    <source>
        <dbReference type="EMBL" id="NRF20791.1"/>
    </source>
</evidence>
<accession>A0AA44EL73</accession>
<evidence type="ECO:0000313" key="2">
    <source>
        <dbReference type="Proteomes" id="UP001155820"/>
    </source>
</evidence>
<reference evidence="1" key="1">
    <citation type="submission" date="2019-07" db="EMBL/GenBank/DDBJ databases">
        <title>FDA dAtabase for Regulatory Grade micrObial Sequences (FDA-ARGOS): Supporting development and validation of Infectious Disease Dx tests.</title>
        <authorList>
            <person name="Bachman M."/>
            <person name="Young C."/>
            <person name="Tallon L."/>
            <person name="Sadzewicz L."/>
            <person name="Vavikolanu K."/>
            <person name="Mehta A."/>
            <person name="Aluvathingal J."/>
            <person name="Nadendla S."/>
            <person name="Nandy P."/>
            <person name="Geyer C."/>
            <person name="Yan Y."/>
            <person name="Sichtig H."/>
        </authorList>
    </citation>
    <scope>NUCLEOTIDE SEQUENCE</scope>
    <source>
        <strain evidence="1">FDAARGOS_618</strain>
    </source>
</reference>
<gene>
    <name evidence="1" type="ORF">FOB26_17165</name>
</gene>
<protein>
    <submittedName>
        <fullName evidence="1">Uncharacterized protein</fullName>
    </submittedName>
</protein>
<organism evidence="1 2">
    <name type="scientific">Agrobacterium pusense</name>
    <dbReference type="NCBI Taxonomy" id="648995"/>
    <lineage>
        <taxon>Bacteria</taxon>
        <taxon>Pseudomonadati</taxon>
        <taxon>Pseudomonadota</taxon>
        <taxon>Alphaproteobacteria</taxon>
        <taxon>Hyphomicrobiales</taxon>
        <taxon>Rhizobiaceae</taxon>
        <taxon>Rhizobium/Agrobacterium group</taxon>
        <taxon>Agrobacterium</taxon>
    </lineage>
</organism>
<keyword evidence="2" id="KW-1185">Reference proteome</keyword>
<name>A0AA44EL73_9HYPH</name>
<comment type="caution">
    <text evidence="1">The sequence shown here is derived from an EMBL/GenBank/DDBJ whole genome shotgun (WGS) entry which is preliminary data.</text>
</comment>
<dbReference type="AlphaFoldDB" id="A0AA44EL73"/>
<dbReference type="RefSeq" id="WP_172873468.1">
    <property type="nucleotide sequence ID" value="NZ_JABRWL010000005.1"/>
</dbReference>